<name>V2Y3C9_9FIRM</name>
<dbReference type="EMBL" id="ACIL03000016">
    <property type="protein sequence ID" value="ESL02201.1"/>
    <property type="molecule type" value="Genomic_DNA"/>
</dbReference>
<comment type="caution">
    <text evidence="1">The sequence shown here is derived from an EMBL/GenBank/DDBJ whole genome shotgun (WGS) entry which is preliminary data.</text>
</comment>
<accession>V2Y3C9</accession>
<gene>
    <name evidence="1" type="ORF">GCWU0000282_002335</name>
</gene>
<protein>
    <submittedName>
        <fullName evidence="1">Uncharacterized protein</fullName>
    </submittedName>
</protein>
<reference evidence="1 2" key="1">
    <citation type="submission" date="2013-06" db="EMBL/GenBank/DDBJ databases">
        <authorList>
            <person name="Weinstock G."/>
            <person name="Sodergren E."/>
            <person name="Clifton S."/>
            <person name="Fulton L."/>
            <person name="Fulton B."/>
            <person name="Courtney L."/>
            <person name="Fronick C."/>
            <person name="Harrison M."/>
            <person name="Strong C."/>
            <person name="Farmer C."/>
            <person name="Delahaunty K."/>
            <person name="Markovic C."/>
            <person name="Hall O."/>
            <person name="Minx P."/>
            <person name="Tomlinson C."/>
            <person name="Mitreva M."/>
            <person name="Nelson J."/>
            <person name="Hou S."/>
            <person name="Wollam A."/>
            <person name="Pepin K.H."/>
            <person name="Johnson M."/>
            <person name="Bhonagiri V."/>
            <person name="Nash W.E."/>
            <person name="Warren W."/>
            <person name="Chinwalla A."/>
            <person name="Mardis E.R."/>
            <person name="Wilson R.K."/>
        </authorList>
    </citation>
    <scope>NUCLEOTIDE SEQUENCE [LARGE SCALE GENOMIC DNA]</scope>
    <source>
        <strain evidence="1 2">ATCC 51271</strain>
    </source>
</reference>
<dbReference type="Proteomes" id="UP000018227">
    <property type="component" value="Unassembled WGS sequence"/>
</dbReference>
<evidence type="ECO:0000313" key="2">
    <source>
        <dbReference type="Proteomes" id="UP000018227"/>
    </source>
</evidence>
<dbReference type="STRING" id="592026.GCWU0000282_002335"/>
<dbReference type="HOGENOM" id="CLU_2786266_0_0_9"/>
<evidence type="ECO:0000313" key="1">
    <source>
        <dbReference type="EMBL" id="ESL02201.1"/>
    </source>
</evidence>
<dbReference type="AlphaFoldDB" id="V2Y3C9"/>
<proteinExistence type="predicted"/>
<keyword evidence="2" id="KW-1185">Reference proteome</keyword>
<sequence length="68" mass="7780">MPRLVLQTAMISAFELCKKKAIPIQFAAKVPRLGTIGKNHIQSRFNLSEESVLFFCSESDTFLRNYFP</sequence>
<organism evidence="1 2">
    <name type="scientific">Catonella morbi ATCC 51271</name>
    <dbReference type="NCBI Taxonomy" id="592026"/>
    <lineage>
        <taxon>Bacteria</taxon>
        <taxon>Bacillati</taxon>
        <taxon>Bacillota</taxon>
        <taxon>Clostridia</taxon>
        <taxon>Lachnospirales</taxon>
        <taxon>Lachnospiraceae</taxon>
        <taxon>Catonella</taxon>
    </lineage>
</organism>